<gene>
    <name evidence="4" type="ORF">B0J12DRAFT_311072</name>
</gene>
<protein>
    <recommendedName>
        <fullName evidence="3">Zn(2)-C6 fungal-type domain-containing protein</fullName>
    </recommendedName>
</protein>
<keyword evidence="5" id="KW-1185">Reference proteome</keyword>
<dbReference type="Proteomes" id="UP000774617">
    <property type="component" value="Unassembled WGS sequence"/>
</dbReference>
<dbReference type="PANTHER" id="PTHR38111:SF9">
    <property type="entry name" value="ZN(2)-C6 FUNGAL-TYPE DOMAIN-CONTAINING PROTEIN"/>
    <property type="match status" value="1"/>
</dbReference>
<name>A0ABQ8FWS4_9PEZI</name>
<dbReference type="InterPro" id="IPR001138">
    <property type="entry name" value="Zn2Cys6_DnaBD"/>
</dbReference>
<sequence>MAIIARMRRKQATVCRTFRNHKLGCDGNRPSCSQCLVIGRPCEGYQLDSVFVSYVPKARDRQRKALSAEAYFSHSKGQARHLLDASSSNGGSREAPAHSTKALRSIVPKPIDSSTFEEFTAAILSRFMPAKKRDLYLIDPNPVQARGAWAEVLPALVDGERPGHLATSAVEALATALLERGPEGKYVNFQSFAAYHLTLRYLKKALGAQRGSVGIETVYSIACMVYVEAFARICQEARH</sequence>
<dbReference type="Pfam" id="PF00172">
    <property type="entry name" value="Zn_clus"/>
    <property type="match status" value="1"/>
</dbReference>
<dbReference type="SUPFAM" id="SSF57701">
    <property type="entry name" value="Zn2/Cys6 DNA-binding domain"/>
    <property type="match status" value="1"/>
</dbReference>
<dbReference type="EMBL" id="JAGTJR010000042">
    <property type="protein sequence ID" value="KAH7031951.1"/>
    <property type="molecule type" value="Genomic_DNA"/>
</dbReference>
<dbReference type="SMART" id="SM00066">
    <property type="entry name" value="GAL4"/>
    <property type="match status" value="1"/>
</dbReference>
<proteinExistence type="predicted"/>
<comment type="caution">
    <text evidence="4">The sequence shown here is derived from an EMBL/GenBank/DDBJ whole genome shotgun (WGS) entry which is preliminary data.</text>
</comment>
<accession>A0ABQ8FWS4</accession>
<evidence type="ECO:0000313" key="4">
    <source>
        <dbReference type="EMBL" id="KAH7031951.1"/>
    </source>
</evidence>
<reference evidence="4 5" key="1">
    <citation type="journal article" date="2021" name="Nat. Commun.">
        <title>Genetic determinants of endophytism in the Arabidopsis root mycobiome.</title>
        <authorList>
            <person name="Mesny F."/>
            <person name="Miyauchi S."/>
            <person name="Thiergart T."/>
            <person name="Pickel B."/>
            <person name="Atanasova L."/>
            <person name="Karlsson M."/>
            <person name="Huettel B."/>
            <person name="Barry K.W."/>
            <person name="Haridas S."/>
            <person name="Chen C."/>
            <person name="Bauer D."/>
            <person name="Andreopoulos W."/>
            <person name="Pangilinan J."/>
            <person name="LaButti K."/>
            <person name="Riley R."/>
            <person name="Lipzen A."/>
            <person name="Clum A."/>
            <person name="Drula E."/>
            <person name="Henrissat B."/>
            <person name="Kohler A."/>
            <person name="Grigoriev I.V."/>
            <person name="Martin F.M."/>
            <person name="Hacquard S."/>
        </authorList>
    </citation>
    <scope>NUCLEOTIDE SEQUENCE [LARGE SCALE GENOMIC DNA]</scope>
    <source>
        <strain evidence="4 5">MPI-SDFR-AT-0080</strain>
    </source>
</reference>
<dbReference type="InterPro" id="IPR053178">
    <property type="entry name" value="Osmoadaptation_assoc"/>
</dbReference>
<evidence type="ECO:0000256" key="2">
    <source>
        <dbReference type="SAM" id="MobiDB-lite"/>
    </source>
</evidence>
<dbReference type="CDD" id="cd00067">
    <property type="entry name" value="GAL4"/>
    <property type="match status" value="1"/>
</dbReference>
<organism evidence="4 5">
    <name type="scientific">Macrophomina phaseolina</name>
    <dbReference type="NCBI Taxonomy" id="35725"/>
    <lineage>
        <taxon>Eukaryota</taxon>
        <taxon>Fungi</taxon>
        <taxon>Dikarya</taxon>
        <taxon>Ascomycota</taxon>
        <taxon>Pezizomycotina</taxon>
        <taxon>Dothideomycetes</taxon>
        <taxon>Dothideomycetes incertae sedis</taxon>
        <taxon>Botryosphaeriales</taxon>
        <taxon>Botryosphaeriaceae</taxon>
        <taxon>Macrophomina</taxon>
    </lineage>
</organism>
<evidence type="ECO:0000313" key="5">
    <source>
        <dbReference type="Proteomes" id="UP000774617"/>
    </source>
</evidence>
<feature type="region of interest" description="Disordered" evidence="2">
    <location>
        <begin position="83"/>
        <end position="102"/>
    </location>
</feature>
<keyword evidence="1" id="KW-0539">Nucleus</keyword>
<evidence type="ECO:0000256" key="1">
    <source>
        <dbReference type="ARBA" id="ARBA00023242"/>
    </source>
</evidence>
<evidence type="ECO:0000259" key="3">
    <source>
        <dbReference type="SMART" id="SM00066"/>
    </source>
</evidence>
<dbReference type="InterPro" id="IPR036864">
    <property type="entry name" value="Zn2-C6_fun-type_DNA-bd_sf"/>
</dbReference>
<dbReference type="Gene3D" id="4.10.240.10">
    <property type="entry name" value="Zn(2)-C6 fungal-type DNA-binding domain"/>
    <property type="match status" value="1"/>
</dbReference>
<dbReference type="PANTHER" id="PTHR38111">
    <property type="entry name" value="ZN(2)-C6 FUNGAL-TYPE DOMAIN-CONTAINING PROTEIN-RELATED"/>
    <property type="match status" value="1"/>
</dbReference>
<feature type="domain" description="Zn(2)-C6 fungal-type" evidence="3">
    <location>
        <begin position="9"/>
        <end position="53"/>
    </location>
</feature>